<dbReference type="InterPro" id="IPR010263">
    <property type="entry name" value="T6SS_TssK"/>
</dbReference>
<name>A0A0M2VAN7_9GAMM</name>
<gene>
    <name evidence="1" type="ORF">WG68_05275</name>
</gene>
<dbReference type="NCBIfam" id="TIGR03353">
    <property type="entry name" value="VI_chp_4"/>
    <property type="match status" value="1"/>
</dbReference>
<dbReference type="EMBL" id="LAHO01000003">
    <property type="protein sequence ID" value="KKO46695.1"/>
    <property type="molecule type" value="Genomic_DNA"/>
</dbReference>
<dbReference type="AlphaFoldDB" id="A0A0M2VAN7"/>
<evidence type="ECO:0000313" key="1">
    <source>
        <dbReference type="EMBL" id="KKO46695.1"/>
    </source>
</evidence>
<keyword evidence="2" id="KW-1185">Reference proteome</keyword>
<dbReference type="PATRIC" id="fig|336831.14.peg.3366"/>
<sequence>MSEFSKIAWSEGMFLRPQHFQQQDRHLHYSQQSRQAQLMPFSWGIYDYQLDKQCLKFSQFGLSQLRGILADGTLVELPDTEPLPAALTIGKGCRDQQVFLCLAVDKANGLNIAESQSNQITRFQFADHSLTDTSLAEPATETLQLARLRVLLKLESDDRSGFVGFAVARIREVTDQGEVKLDDKFIPPLLNVQRNLPLKALISETLGMLNQRAQALSGRIGKGQGSSSSIADFLMLQVLNRYEPLLKHWQQLDGTHPLACYQLLVAMLGELATFTSKDKRPPEFPAYLHDDLTTVFGNLAVIMNQTLSVVLEQTAQALPLEQAKFGILVSPLTDKSLLEYAQFVLAVSADLPAEEIRKHLPARLKIGPVEHIRELVNNQLPGIAVTGLPVAPRQVPYHAGYHYFQLDKTSIYWQRLANSGALALHLSGNYPGLKLELWAIKA</sequence>
<dbReference type="STRING" id="336831.WG68_05275"/>
<proteinExistence type="predicted"/>
<dbReference type="PANTHER" id="PTHR35566:SF1">
    <property type="entry name" value="TYPE VI SECRETION SYSTEM BASEPLATE COMPONENT TSSK1"/>
    <property type="match status" value="1"/>
</dbReference>
<accession>A0A0M2VAN7</accession>
<reference evidence="1 2" key="1">
    <citation type="submission" date="2015-03" db="EMBL/GenBank/DDBJ databases">
        <title>Draft genome sequences of two protease-producing strains of Arsukibacterium isolated from two cold and alkaline environments.</title>
        <authorList>
            <person name="Lylloff J.E."/>
            <person name="Skov L.B."/>
            <person name="Jepsen M."/>
            <person name="Hallin P.F."/>
            <person name="Sorensen S.J."/>
            <person name="Stougaard P."/>
            <person name="Glaring M.A."/>
        </authorList>
    </citation>
    <scope>NUCLEOTIDE SEQUENCE [LARGE SCALE GENOMIC DNA]</scope>
    <source>
        <strain evidence="1 2">GCM72</strain>
    </source>
</reference>
<dbReference type="Pfam" id="PF05936">
    <property type="entry name" value="T6SS_VasE"/>
    <property type="match status" value="1"/>
</dbReference>
<protein>
    <submittedName>
        <fullName evidence="1">Type VI secretion protein</fullName>
    </submittedName>
</protein>
<dbReference type="OrthoDB" id="9775333at2"/>
<organism evidence="1 2">
    <name type="scientific">Arsukibacterium ikkense</name>
    <dbReference type="NCBI Taxonomy" id="336831"/>
    <lineage>
        <taxon>Bacteria</taxon>
        <taxon>Pseudomonadati</taxon>
        <taxon>Pseudomonadota</taxon>
        <taxon>Gammaproteobacteria</taxon>
        <taxon>Chromatiales</taxon>
        <taxon>Chromatiaceae</taxon>
        <taxon>Arsukibacterium</taxon>
    </lineage>
</organism>
<dbReference type="PANTHER" id="PTHR35566">
    <property type="entry name" value="BLR3599 PROTEIN"/>
    <property type="match status" value="1"/>
</dbReference>
<comment type="caution">
    <text evidence="1">The sequence shown here is derived from an EMBL/GenBank/DDBJ whole genome shotgun (WGS) entry which is preliminary data.</text>
</comment>
<dbReference type="Proteomes" id="UP000034228">
    <property type="component" value="Unassembled WGS sequence"/>
</dbReference>
<evidence type="ECO:0000313" key="2">
    <source>
        <dbReference type="Proteomes" id="UP000034228"/>
    </source>
</evidence>
<dbReference type="RefSeq" id="WP_046556584.1">
    <property type="nucleotide sequence ID" value="NZ_LAHO01000003.1"/>
</dbReference>